<evidence type="ECO:0000256" key="2">
    <source>
        <dbReference type="SAM" id="Phobius"/>
    </source>
</evidence>
<feature type="transmembrane region" description="Helical" evidence="2">
    <location>
        <begin position="259"/>
        <end position="279"/>
    </location>
</feature>
<feature type="signal peptide" evidence="3">
    <location>
        <begin position="1"/>
        <end position="19"/>
    </location>
</feature>
<feature type="transmembrane region" description="Helical" evidence="2">
    <location>
        <begin position="399"/>
        <end position="417"/>
    </location>
</feature>
<feature type="transmembrane region" description="Helical" evidence="2">
    <location>
        <begin position="504"/>
        <end position="523"/>
    </location>
</feature>
<organism evidence="4 5">
    <name type="scientific">Phlyctema vagabunda</name>
    <dbReference type="NCBI Taxonomy" id="108571"/>
    <lineage>
        <taxon>Eukaryota</taxon>
        <taxon>Fungi</taxon>
        <taxon>Dikarya</taxon>
        <taxon>Ascomycota</taxon>
        <taxon>Pezizomycotina</taxon>
        <taxon>Leotiomycetes</taxon>
        <taxon>Helotiales</taxon>
        <taxon>Dermateaceae</taxon>
        <taxon>Phlyctema</taxon>
    </lineage>
</organism>
<keyword evidence="2" id="KW-0472">Membrane</keyword>
<evidence type="ECO:0000256" key="1">
    <source>
        <dbReference type="SAM" id="MobiDB-lite"/>
    </source>
</evidence>
<feature type="transmembrane region" description="Helical" evidence="2">
    <location>
        <begin position="206"/>
        <end position="226"/>
    </location>
</feature>
<evidence type="ECO:0000313" key="4">
    <source>
        <dbReference type="EMBL" id="KAL3427953.1"/>
    </source>
</evidence>
<sequence>MTLSYLSALLPLLFTLVRGDSITTSRHVSIVVQPPPPQWSAGEPYTTVPLYESKGAATPTWEIVTITTSILVLPTVELYVATGSSVSPAPANPTYFYYNQAQTLDGIPGYVYLPLREEDVEQSTAFTIDLKEVPYTTRCWYPVSGNYGRLPRILFYVTIAAAVVLRTHLPWLYIGALAASLTYSGSAAIHACLLVWRGPAWGELDIYALLAILSVSCITMVPLINWSSTIRTAGRPDLQSREHDERPKVIKEIDASARIILICWSFLVTVGFLTAFLAFQDRTEGSRLGHWQTFVRSGQQSLSCTPPKGFLNVTAGQPLPYDTDGHMSFNGFIVTQEFVDVNNCQNPCSDPVGGVAIFRTEADLTLLSMEDNTSYLAYHSTSSSERERWTFILGYSQKWSYLIIYVLLEGIWTVCFGRSKPSQIRTILYGYFSRIHLSGLDPNRYSQRRHSRRFIAQAIALVAYSWSLFIVLIAIPLLIVDVVVIELYMRGLPQSENSKHIGSWTPYASVGLVLLGVAIAKTYTTIKAVFLQTGSNVWKLQQILRQRFFKTSLSGQSQTRPRIEHGSYIEAFNKGTLVVKATGEFVFGIRFLERAKRELNDFIFFIKHPDEDWETYDKMYGAGGTGLSPVCECPEDFSCKAHPMCSHSRKCKDDTKCKDCKVCDGKVHYLHHDCICMADTDHFVGVSMVVGHAAPKVDGVQVSNIGTGSAESRTQGGIAGGSESLPLRDLNTRQNSLPQMSTPDTTPQQGIPARSSTTPVRPQHRMQQQDSTRRLLSDQSF</sequence>
<dbReference type="Proteomes" id="UP001629113">
    <property type="component" value="Unassembled WGS sequence"/>
</dbReference>
<keyword evidence="2" id="KW-1133">Transmembrane helix</keyword>
<comment type="caution">
    <text evidence="4">The sequence shown here is derived from an EMBL/GenBank/DDBJ whole genome shotgun (WGS) entry which is preliminary data.</text>
</comment>
<feature type="compositionally biased region" description="Basic and acidic residues" evidence="1">
    <location>
        <begin position="771"/>
        <end position="781"/>
    </location>
</feature>
<dbReference type="EMBL" id="JBFCZG010000001">
    <property type="protein sequence ID" value="KAL3427953.1"/>
    <property type="molecule type" value="Genomic_DNA"/>
</dbReference>
<feature type="chain" id="PRO_5045360405" evidence="3">
    <location>
        <begin position="20"/>
        <end position="781"/>
    </location>
</feature>
<keyword evidence="2" id="KW-0812">Transmembrane</keyword>
<accession>A0ABR4PX68</accession>
<protein>
    <submittedName>
        <fullName evidence="4">Uncharacterized protein</fullName>
    </submittedName>
</protein>
<name>A0ABR4PX68_9HELO</name>
<keyword evidence="3" id="KW-0732">Signal</keyword>
<feature type="compositionally biased region" description="Polar residues" evidence="1">
    <location>
        <begin position="732"/>
        <end position="770"/>
    </location>
</feature>
<reference evidence="4 5" key="1">
    <citation type="submission" date="2024-06" db="EMBL/GenBank/DDBJ databases">
        <title>Complete genome of Phlyctema vagabunda strain 19-DSS-EL-015.</title>
        <authorList>
            <person name="Fiorenzani C."/>
        </authorList>
    </citation>
    <scope>NUCLEOTIDE SEQUENCE [LARGE SCALE GENOMIC DNA]</scope>
    <source>
        <strain evidence="4 5">19-DSS-EL-015</strain>
    </source>
</reference>
<evidence type="ECO:0000313" key="5">
    <source>
        <dbReference type="Proteomes" id="UP001629113"/>
    </source>
</evidence>
<feature type="region of interest" description="Disordered" evidence="1">
    <location>
        <begin position="704"/>
        <end position="781"/>
    </location>
</feature>
<keyword evidence="5" id="KW-1185">Reference proteome</keyword>
<proteinExistence type="predicted"/>
<feature type="transmembrane region" description="Helical" evidence="2">
    <location>
        <begin position="454"/>
        <end position="484"/>
    </location>
</feature>
<evidence type="ECO:0000256" key="3">
    <source>
        <dbReference type="SAM" id="SignalP"/>
    </source>
</evidence>
<gene>
    <name evidence="4" type="ORF">PVAG01_01462</name>
</gene>
<feature type="compositionally biased region" description="Polar residues" evidence="1">
    <location>
        <begin position="704"/>
        <end position="715"/>
    </location>
</feature>